<dbReference type="AlphaFoldDB" id="A0A0N4ZVN8"/>
<keyword evidence="2" id="KW-1185">Reference proteome</keyword>
<reference evidence="3" key="1">
    <citation type="submission" date="2017-02" db="UniProtKB">
        <authorList>
            <consortium name="WormBaseParasite"/>
        </authorList>
    </citation>
    <scope>IDENTIFICATION</scope>
</reference>
<feature type="region of interest" description="Disordered" evidence="1">
    <location>
        <begin position="15"/>
        <end position="80"/>
    </location>
</feature>
<sequence>MGGAADRALLRLRLRPLPGLSPRAPAARGPAGCGGGGRDGVQRRPVELGRDHRPVGRPADPGSGQHSSGQGRRSELGARCLSRRDQLRRLYAVRPVADTGGQCRRPSDGR</sequence>
<accession>A0A0N4ZVN8</accession>
<evidence type="ECO:0000313" key="2">
    <source>
        <dbReference type="Proteomes" id="UP000038045"/>
    </source>
</evidence>
<proteinExistence type="predicted"/>
<name>A0A0N4ZVN8_PARTI</name>
<dbReference type="Proteomes" id="UP000038045">
    <property type="component" value="Unplaced"/>
</dbReference>
<evidence type="ECO:0000256" key="1">
    <source>
        <dbReference type="SAM" id="MobiDB-lite"/>
    </source>
</evidence>
<feature type="compositionally biased region" description="Low complexity" evidence="1">
    <location>
        <begin position="15"/>
        <end position="30"/>
    </location>
</feature>
<organism evidence="2 3">
    <name type="scientific">Parastrongyloides trichosuri</name>
    <name type="common">Possum-specific nematode worm</name>
    <dbReference type="NCBI Taxonomy" id="131310"/>
    <lineage>
        <taxon>Eukaryota</taxon>
        <taxon>Metazoa</taxon>
        <taxon>Ecdysozoa</taxon>
        <taxon>Nematoda</taxon>
        <taxon>Chromadorea</taxon>
        <taxon>Rhabditida</taxon>
        <taxon>Tylenchina</taxon>
        <taxon>Panagrolaimomorpha</taxon>
        <taxon>Strongyloidoidea</taxon>
        <taxon>Strongyloididae</taxon>
        <taxon>Parastrongyloides</taxon>
    </lineage>
</organism>
<evidence type="ECO:0000313" key="3">
    <source>
        <dbReference type="WBParaSite" id="PTRK_0001264200.1"/>
    </source>
</evidence>
<dbReference type="WBParaSite" id="PTRK_0001264200.1">
    <property type="protein sequence ID" value="PTRK_0001264200.1"/>
    <property type="gene ID" value="PTRK_0001264200"/>
</dbReference>
<feature type="compositionally biased region" description="Basic and acidic residues" evidence="1">
    <location>
        <begin position="40"/>
        <end position="54"/>
    </location>
</feature>
<protein>
    <submittedName>
        <fullName evidence="3">Uncharacterized protein</fullName>
    </submittedName>
</protein>
<feature type="compositionally biased region" description="Low complexity" evidence="1">
    <location>
        <begin position="62"/>
        <end position="71"/>
    </location>
</feature>